<reference evidence="2 3" key="1">
    <citation type="submission" date="2015-01" db="EMBL/GenBank/DDBJ databases">
        <title>Draft genome of the acidophilic iron oxidizer Acidithrix ferrooxidans strain Py-F3.</title>
        <authorList>
            <person name="Poehlein A."/>
            <person name="Eisen S."/>
            <person name="Schloemann M."/>
            <person name="Johnson B.D."/>
            <person name="Daniel R."/>
            <person name="Muehling M."/>
        </authorList>
    </citation>
    <scope>NUCLEOTIDE SEQUENCE [LARGE SCALE GENOMIC DNA]</scope>
    <source>
        <strain evidence="2 3">Py-F3</strain>
    </source>
</reference>
<feature type="transmembrane region" description="Helical" evidence="1">
    <location>
        <begin position="7"/>
        <end position="28"/>
    </location>
</feature>
<comment type="caution">
    <text evidence="2">The sequence shown here is derived from an EMBL/GenBank/DDBJ whole genome shotgun (WGS) entry which is preliminary data.</text>
</comment>
<accession>A0A0D8HGA3</accession>
<name>A0A0D8HGA3_9ACTN</name>
<protein>
    <submittedName>
        <fullName evidence="2">Uncharacterized protein</fullName>
    </submittedName>
</protein>
<keyword evidence="1" id="KW-0472">Membrane</keyword>
<dbReference type="AlphaFoldDB" id="A0A0D8HGA3"/>
<evidence type="ECO:0000313" key="2">
    <source>
        <dbReference type="EMBL" id="KJF17010.1"/>
    </source>
</evidence>
<keyword evidence="1" id="KW-0812">Transmembrane</keyword>
<dbReference type="RefSeq" id="WP_052605775.1">
    <property type="nucleotide sequence ID" value="NZ_JXYS01000068.1"/>
</dbReference>
<gene>
    <name evidence="2" type="ORF">AXFE_21450</name>
</gene>
<keyword evidence="1" id="KW-1133">Transmembrane helix</keyword>
<evidence type="ECO:0000256" key="1">
    <source>
        <dbReference type="SAM" id="Phobius"/>
    </source>
</evidence>
<feature type="transmembrane region" description="Helical" evidence="1">
    <location>
        <begin position="34"/>
        <end position="54"/>
    </location>
</feature>
<dbReference type="Proteomes" id="UP000032360">
    <property type="component" value="Unassembled WGS sequence"/>
</dbReference>
<proteinExistence type="predicted"/>
<organism evidence="2 3">
    <name type="scientific">Acidithrix ferrooxidans</name>
    <dbReference type="NCBI Taxonomy" id="1280514"/>
    <lineage>
        <taxon>Bacteria</taxon>
        <taxon>Bacillati</taxon>
        <taxon>Actinomycetota</taxon>
        <taxon>Acidimicrobiia</taxon>
        <taxon>Acidimicrobiales</taxon>
        <taxon>Acidimicrobiaceae</taxon>
        <taxon>Acidithrix</taxon>
    </lineage>
</organism>
<dbReference type="EMBL" id="JXYS01000068">
    <property type="protein sequence ID" value="KJF17010.1"/>
    <property type="molecule type" value="Genomic_DNA"/>
</dbReference>
<sequence>MKLRSLRLVIATISVIATASMIISAILLHIGAVIAFGSFAAVSIIVLITATTVVKGETVPKDGASSKELSLELEDKITMISSESEVEESDLRDLVRIAVKLGENLH</sequence>
<keyword evidence="3" id="KW-1185">Reference proteome</keyword>
<evidence type="ECO:0000313" key="3">
    <source>
        <dbReference type="Proteomes" id="UP000032360"/>
    </source>
</evidence>
<dbReference type="STRING" id="1280514.AXFE_21450"/>